<dbReference type="EMBL" id="SNRY01004047">
    <property type="protein sequence ID" value="KAA6318911.1"/>
    <property type="molecule type" value="Genomic_DNA"/>
</dbReference>
<keyword evidence="1" id="KW-0175">Coiled coil</keyword>
<feature type="region of interest" description="Disordered" evidence="2">
    <location>
        <begin position="99"/>
        <end position="136"/>
    </location>
</feature>
<organism evidence="3">
    <name type="scientific">termite gut metagenome</name>
    <dbReference type="NCBI Taxonomy" id="433724"/>
    <lineage>
        <taxon>unclassified sequences</taxon>
        <taxon>metagenomes</taxon>
        <taxon>organismal metagenomes</taxon>
    </lineage>
</organism>
<protein>
    <submittedName>
        <fullName evidence="3">Uncharacterized protein</fullName>
    </submittedName>
</protein>
<sequence>IVKKIHINSEWLIAGTGDMLREEQTPPQPVMSQANEFYKELYDKEREKNEELSMRIGDQRGKLEIKDQMIDNLTKRIKFLEEKQHQRQIESFTFDSVVTTSEQGEPPTHVGIAGAPFAKKTRNHTLKSDPHSCGHP</sequence>
<evidence type="ECO:0000256" key="2">
    <source>
        <dbReference type="SAM" id="MobiDB-lite"/>
    </source>
</evidence>
<gene>
    <name evidence="3" type="ORF">EZS27_031135</name>
</gene>
<comment type="caution">
    <text evidence="3">The sequence shown here is derived from an EMBL/GenBank/DDBJ whole genome shotgun (WGS) entry which is preliminary data.</text>
</comment>
<feature type="coiled-coil region" evidence="1">
    <location>
        <begin position="35"/>
        <end position="90"/>
    </location>
</feature>
<proteinExistence type="predicted"/>
<evidence type="ECO:0000313" key="3">
    <source>
        <dbReference type="EMBL" id="KAA6318911.1"/>
    </source>
</evidence>
<name>A0A5J4QDP6_9ZZZZ</name>
<reference evidence="3" key="1">
    <citation type="submission" date="2019-03" db="EMBL/GenBank/DDBJ databases">
        <title>Single cell metagenomics reveals metabolic interactions within the superorganism composed of flagellate Streblomastix strix and complex community of Bacteroidetes bacteria on its surface.</title>
        <authorList>
            <person name="Treitli S.C."/>
            <person name="Kolisko M."/>
            <person name="Husnik F."/>
            <person name="Keeling P."/>
            <person name="Hampl V."/>
        </authorList>
    </citation>
    <scope>NUCLEOTIDE SEQUENCE</scope>
    <source>
        <strain evidence="3">STM</strain>
    </source>
</reference>
<feature type="compositionally biased region" description="Basic and acidic residues" evidence="2">
    <location>
        <begin position="126"/>
        <end position="136"/>
    </location>
</feature>
<feature type="non-terminal residue" evidence="3">
    <location>
        <position position="1"/>
    </location>
</feature>
<dbReference type="AlphaFoldDB" id="A0A5J4QDP6"/>
<evidence type="ECO:0000256" key="1">
    <source>
        <dbReference type="SAM" id="Coils"/>
    </source>
</evidence>
<accession>A0A5J4QDP6</accession>